<dbReference type="PANTHER" id="PTHR35469">
    <property type="entry name" value="TRANSMEMBRANE PROTEIN"/>
    <property type="match status" value="1"/>
</dbReference>
<evidence type="ECO:0000256" key="1">
    <source>
        <dbReference type="SAM" id="MobiDB-lite"/>
    </source>
</evidence>
<accession>A0A9Q0T2D9</accession>
<keyword evidence="2" id="KW-0472">Membrane</keyword>
<dbReference type="AlphaFoldDB" id="A0A9Q0T2D9"/>
<dbReference type="EMBL" id="JAPFFK010000017">
    <property type="protein sequence ID" value="KAJ6697940.1"/>
    <property type="molecule type" value="Genomic_DNA"/>
</dbReference>
<sequence length="155" mass="16574">MPLPFYADGKDGVFDSTLLNHEPTTIAAGRGTEHNLKPQRWISSFVTPNQITSAIAASEKSRLRCSVAVALLDVLSNLRFPLLGSNFTRSVIISRPLYLDLLTNVAPVLAPLLFNNHRAFEGAVEAENKIPSTGGSGTDWTGQAGDALEVAPEGT</sequence>
<proteinExistence type="predicted"/>
<organism evidence="2 3">
    <name type="scientific">Salix purpurea</name>
    <name type="common">Purple osier willow</name>
    <dbReference type="NCBI Taxonomy" id="77065"/>
    <lineage>
        <taxon>Eukaryota</taxon>
        <taxon>Viridiplantae</taxon>
        <taxon>Streptophyta</taxon>
        <taxon>Embryophyta</taxon>
        <taxon>Tracheophyta</taxon>
        <taxon>Spermatophyta</taxon>
        <taxon>Magnoliopsida</taxon>
        <taxon>eudicotyledons</taxon>
        <taxon>Gunneridae</taxon>
        <taxon>Pentapetalae</taxon>
        <taxon>rosids</taxon>
        <taxon>fabids</taxon>
        <taxon>Malpighiales</taxon>
        <taxon>Salicaceae</taxon>
        <taxon>Saliceae</taxon>
        <taxon>Salix</taxon>
    </lineage>
</organism>
<dbReference type="OrthoDB" id="1922492at2759"/>
<dbReference type="PANTHER" id="PTHR35469:SF4">
    <property type="entry name" value="TRANSMEMBRANE PROTEIN"/>
    <property type="match status" value="1"/>
</dbReference>
<keyword evidence="3" id="KW-1185">Reference proteome</keyword>
<reference evidence="2" key="1">
    <citation type="submission" date="2022-11" db="EMBL/GenBank/DDBJ databases">
        <authorList>
            <person name="Hyden B.L."/>
            <person name="Feng K."/>
            <person name="Yates T."/>
            <person name="Jawdy S."/>
            <person name="Smart L.B."/>
            <person name="Muchero W."/>
        </authorList>
    </citation>
    <scope>NUCLEOTIDE SEQUENCE</scope>
    <source>
        <tissue evidence="2">Shoot tip</tissue>
    </source>
</reference>
<protein>
    <submittedName>
        <fullName evidence="2">TRANSMEMBRANE PROTEIN</fullName>
    </submittedName>
</protein>
<feature type="compositionally biased region" description="Polar residues" evidence="1">
    <location>
        <begin position="130"/>
        <end position="141"/>
    </location>
</feature>
<comment type="caution">
    <text evidence="2">The sequence shown here is derived from an EMBL/GenBank/DDBJ whole genome shotgun (WGS) entry which is preliminary data.</text>
</comment>
<feature type="region of interest" description="Disordered" evidence="1">
    <location>
        <begin position="128"/>
        <end position="155"/>
    </location>
</feature>
<evidence type="ECO:0000313" key="2">
    <source>
        <dbReference type="EMBL" id="KAJ6697940.1"/>
    </source>
</evidence>
<reference evidence="2" key="2">
    <citation type="journal article" date="2023" name="Int. J. Mol. Sci.">
        <title>De Novo Assembly and Annotation of 11 Diverse Shrub Willow (Salix) Genomes Reveals Novel Gene Organization in Sex-Linked Regions.</title>
        <authorList>
            <person name="Hyden B."/>
            <person name="Feng K."/>
            <person name="Yates T.B."/>
            <person name="Jawdy S."/>
            <person name="Cereghino C."/>
            <person name="Smart L.B."/>
            <person name="Muchero W."/>
        </authorList>
    </citation>
    <scope>NUCLEOTIDE SEQUENCE</scope>
    <source>
        <tissue evidence="2">Shoot tip</tissue>
    </source>
</reference>
<name>A0A9Q0T2D9_SALPP</name>
<evidence type="ECO:0000313" key="3">
    <source>
        <dbReference type="Proteomes" id="UP001151532"/>
    </source>
</evidence>
<keyword evidence="2" id="KW-0812">Transmembrane</keyword>
<dbReference type="Proteomes" id="UP001151532">
    <property type="component" value="Chromosome 6"/>
</dbReference>
<gene>
    <name evidence="2" type="ORF">OIU79_011488</name>
</gene>